<dbReference type="Pfam" id="PF00383">
    <property type="entry name" value="dCMP_cyt_deam_1"/>
    <property type="match status" value="1"/>
</dbReference>
<dbReference type="PANTHER" id="PTHR38011">
    <property type="entry name" value="DIHYDROFOLATE REDUCTASE FAMILY PROTEIN (AFU_ORTHOLOGUE AFUA_8G06820)"/>
    <property type="match status" value="1"/>
</dbReference>
<feature type="binding site" evidence="15">
    <location>
        <position position="212"/>
    </location>
    <ligand>
        <name>substrate</name>
    </ligand>
</feature>
<evidence type="ECO:0000256" key="9">
    <source>
        <dbReference type="ARBA" id="ARBA00022833"/>
    </source>
</evidence>
<feature type="binding site" evidence="15">
    <location>
        <position position="178"/>
    </location>
    <ligand>
        <name>NADP(+)</name>
        <dbReference type="ChEBI" id="CHEBI:58349"/>
    </ligand>
</feature>
<evidence type="ECO:0000256" key="15">
    <source>
        <dbReference type="PIRSR" id="PIRSR006769-2"/>
    </source>
</evidence>
<dbReference type="PATRIC" id="fig|880071.3.peg.2066"/>
<dbReference type="UniPathway" id="UPA00275">
    <property type="reaction ID" value="UER00401"/>
</dbReference>
<comment type="function">
    <text evidence="1 13">Converts 2,5-diamino-6-(ribosylamino)-4(3h)-pyrimidinone 5'-phosphate into 5-amino-6-(ribosylamino)-2,4(1h,3h)-pyrimidinedione 5'-phosphate.</text>
</comment>
<feature type="domain" description="CMP/dCMP-type deaminase" evidence="17">
    <location>
        <begin position="1"/>
        <end position="131"/>
    </location>
</feature>
<dbReference type="FunFam" id="3.40.140.10:FF:000025">
    <property type="entry name" value="Riboflavin biosynthesis protein RibD"/>
    <property type="match status" value="1"/>
</dbReference>
<dbReference type="RefSeq" id="WP_014797908.1">
    <property type="nucleotide sequence ID" value="NC_018018.1"/>
</dbReference>
<dbReference type="PROSITE" id="PS00903">
    <property type="entry name" value="CYT_DCMP_DEAMINASES_1"/>
    <property type="match status" value="1"/>
</dbReference>
<feature type="binding site" evidence="16">
    <location>
        <position position="88"/>
    </location>
    <ligand>
        <name>Zn(2+)</name>
        <dbReference type="ChEBI" id="CHEBI:29105"/>
        <note>catalytic</note>
    </ligand>
</feature>
<reference evidence="19" key="1">
    <citation type="submission" date="2012-06" db="EMBL/GenBank/DDBJ databases">
        <title>The complete genome of Flexibacter litoralis DSM 6794.</title>
        <authorList>
            <person name="Lucas S."/>
            <person name="Copeland A."/>
            <person name="Lapidus A."/>
            <person name="Glavina del Rio T."/>
            <person name="Dalin E."/>
            <person name="Tice H."/>
            <person name="Bruce D."/>
            <person name="Goodwin L."/>
            <person name="Pitluck S."/>
            <person name="Peters L."/>
            <person name="Ovchinnikova G."/>
            <person name="Lu M."/>
            <person name="Kyrpides N."/>
            <person name="Mavromatis K."/>
            <person name="Ivanova N."/>
            <person name="Brettin T."/>
            <person name="Detter J.C."/>
            <person name="Han C."/>
            <person name="Larimer F."/>
            <person name="Land M."/>
            <person name="Hauser L."/>
            <person name="Markowitz V."/>
            <person name="Cheng J.-F."/>
            <person name="Hugenholtz P."/>
            <person name="Woyke T."/>
            <person name="Wu D."/>
            <person name="Spring S."/>
            <person name="Lang E."/>
            <person name="Kopitz M."/>
            <person name="Brambilla E."/>
            <person name="Klenk H.-P."/>
            <person name="Eisen J.A."/>
        </authorList>
    </citation>
    <scope>NUCLEOTIDE SEQUENCE [LARGE SCALE GENOMIC DNA]</scope>
    <source>
        <strain evidence="19">ATCC 23117 / DSM 6794 / NBRC 15988 / NCIMB 1366 / Sio-4</strain>
    </source>
</reference>
<dbReference type="GO" id="GO:0008703">
    <property type="term" value="F:5-amino-6-(5-phosphoribosylamino)uracil reductase activity"/>
    <property type="evidence" value="ECO:0007669"/>
    <property type="project" value="UniProtKB-EC"/>
</dbReference>
<organism evidence="18 19">
    <name type="scientific">Bernardetia litoralis (strain ATCC 23117 / DSM 6794 / NBRC 15988 / NCIMB 1366 / Fx l1 / Sio-4)</name>
    <name type="common">Flexibacter litoralis</name>
    <dbReference type="NCBI Taxonomy" id="880071"/>
    <lineage>
        <taxon>Bacteria</taxon>
        <taxon>Pseudomonadati</taxon>
        <taxon>Bacteroidota</taxon>
        <taxon>Cytophagia</taxon>
        <taxon>Cytophagales</taxon>
        <taxon>Bernardetiaceae</taxon>
        <taxon>Bernardetia</taxon>
    </lineage>
</organism>
<dbReference type="InterPro" id="IPR002734">
    <property type="entry name" value="RibDG_C"/>
</dbReference>
<evidence type="ECO:0000256" key="6">
    <source>
        <dbReference type="ARBA" id="ARBA00022619"/>
    </source>
</evidence>
<evidence type="ECO:0000256" key="4">
    <source>
        <dbReference type="ARBA" id="ARBA00005259"/>
    </source>
</evidence>
<evidence type="ECO:0000256" key="11">
    <source>
        <dbReference type="ARBA" id="ARBA00023002"/>
    </source>
</evidence>
<comment type="catalytic activity">
    <reaction evidence="13">
        <text>2,5-diamino-6-hydroxy-4-(5-phosphoribosylamino)-pyrimidine + H2O + H(+) = 5-amino-6-(5-phospho-D-ribosylamino)uracil + NH4(+)</text>
        <dbReference type="Rhea" id="RHEA:21868"/>
        <dbReference type="ChEBI" id="CHEBI:15377"/>
        <dbReference type="ChEBI" id="CHEBI:15378"/>
        <dbReference type="ChEBI" id="CHEBI:28938"/>
        <dbReference type="ChEBI" id="CHEBI:58453"/>
        <dbReference type="ChEBI" id="CHEBI:58614"/>
        <dbReference type="EC" id="3.5.4.26"/>
    </reaction>
</comment>
<keyword evidence="8 13" id="KW-0378">Hydrolase</keyword>
<gene>
    <name evidence="18" type="ordered locus">Fleli_2078</name>
</gene>
<feature type="binding site" evidence="15">
    <location>
        <position position="208"/>
    </location>
    <ligand>
        <name>NADP(+)</name>
        <dbReference type="ChEBI" id="CHEBI:58349"/>
    </ligand>
</feature>
<name>I4AKH6_BERLS</name>
<dbReference type="InterPro" id="IPR002125">
    <property type="entry name" value="CMP_dCMP_dom"/>
</dbReference>
<evidence type="ECO:0000256" key="2">
    <source>
        <dbReference type="ARBA" id="ARBA00004882"/>
    </source>
</evidence>
<evidence type="ECO:0000256" key="10">
    <source>
        <dbReference type="ARBA" id="ARBA00022857"/>
    </source>
</evidence>
<dbReference type="InterPro" id="IPR004794">
    <property type="entry name" value="Eubact_RibD"/>
</dbReference>
<dbReference type="Gene3D" id="3.40.430.10">
    <property type="entry name" value="Dihydrofolate Reductase, subunit A"/>
    <property type="match status" value="1"/>
</dbReference>
<feature type="binding site" evidence="15">
    <location>
        <position position="215"/>
    </location>
    <ligand>
        <name>substrate</name>
    </ligand>
</feature>
<keyword evidence="19" id="KW-1185">Reference proteome</keyword>
<comment type="similarity">
    <text evidence="5 13">In the C-terminal section; belongs to the HTP reductase family.</text>
</comment>
<keyword evidence="11 13" id="KW-0560">Oxidoreductase</keyword>
<feature type="binding site" evidence="15">
    <location>
        <position position="162"/>
    </location>
    <ligand>
        <name>NADP(+)</name>
        <dbReference type="ChEBI" id="CHEBI:58349"/>
    </ligand>
</feature>
<evidence type="ECO:0000256" key="14">
    <source>
        <dbReference type="PIRSR" id="PIRSR006769-1"/>
    </source>
</evidence>
<keyword evidence="9 13" id="KW-0862">Zinc</keyword>
<dbReference type="eggNOG" id="COG1985">
    <property type="taxonomic scope" value="Bacteria"/>
</dbReference>
<evidence type="ECO:0000313" key="19">
    <source>
        <dbReference type="Proteomes" id="UP000006054"/>
    </source>
</evidence>
<evidence type="ECO:0000256" key="8">
    <source>
        <dbReference type="ARBA" id="ARBA00022801"/>
    </source>
</evidence>
<evidence type="ECO:0000256" key="13">
    <source>
        <dbReference type="PIRNR" id="PIRNR006769"/>
    </source>
</evidence>
<feature type="binding site" evidence="15">
    <location>
        <position position="176"/>
    </location>
    <ligand>
        <name>substrate</name>
    </ligand>
</feature>
<dbReference type="GO" id="GO:0008835">
    <property type="term" value="F:diaminohydroxyphosphoribosylaminopyrimidine deaminase activity"/>
    <property type="evidence" value="ECO:0007669"/>
    <property type="project" value="UniProtKB-EC"/>
</dbReference>
<feature type="binding site" evidence="15">
    <location>
        <begin position="305"/>
        <end position="311"/>
    </location>
    <ligand>
        <name>NADP(+)</name>
        <dbReference type="ChEBI" id="CHEBI:58349"/>
    </ligand>
</feature>
<dbReference type="EMBL" id="CP003345">
    <property type="protein sequence ID" value="AFM04461.1"/>
    <property type="molecule type" value="Genomic_DNA"/>
</dbReference>
<evidence type="ECO:0000256" key="16">
    <source>
        <dbReference type="PIRSR" id="PIRSR006769-3"/>
    </source>
</evidence>
<proteinExistence type="inferred from homology"/>
<dbReference type="Gene3D" id="3.40.140.10">
    <property type="entry name" value="Cytidine Deaminase, domain 2"/>
    <property type="match status" value="1"/>
</dbReference>
<dbReference type="SUPFAM" id="SSF53597">
    <property type="entry name" value="Dihydrofolate reductase-like"/>
    <property type="match status" value="1"/>
</dbReference>
<comment type="similarity">
    <text evidence="4 13">In the N-terminal section; belongs to the cytidine and deoxycytidylate deaminase family.</text>
</comment>
<dbReference type="STRING" id="880071.Fleli_2078"/>
<evidence type="ECO:0000256" key="7">
    <source>
        <dbReference type="ARBA" id="ARBA00022723"/>
    </source>
</evidence>
<dbReference type="NCBIfam" id="TIGR00326">
    <property type="entry name" value="eubact_ribD"/>
    <property type="match status" value="1"/>
</dbReference>
<comment type="cofactor">
    <cofactor evidence="13 16">
        <name>Zn(2+)</name>
        <dbReference type="ChEBI" id="CHEBI:29105"/>
    </cofactor>
    <text evidence="13 16">Binds 1 zinc ion.</text>
</comment>
<accession>I4AKH6</accession>
<dbReference type="InterPro" id="IPR050765">
    <property type="entry name" value="Riboflavin_Biosynth_HTPR"/>
</dbReference>
<feature type="binding site" evidence="15">
    <location>
        <position position="192"/>
    </location>
    <ligand>
        <name>substrate</name>
    </ligand>
</feature>
<feature type="binding site" evidence="15">
    <location>
        <position position="303"/>
    </location>
    <ligand>
        <name>substrate</name>
    </ligand>
</feature>
<feature type="binding site" evidence="16">
    <location>
        <position position="50"/>
    </location>
    <ligand>
        <name>Zn(2+)</name>
        <dbReference type="ChEBI" id="CHEBI:29105"/>
        <note>catalytic</note>
    </ligand>
</feature>
<keyword evidence="12" id="KW-0511">Multifunctional enzyme</keyword>
<dbReference type="EC" id="3.5.4.26" evidence="13"/>
<keyword evidence="6 13" id="KW-0686">Riboflavin biosynthesis</keyword>
<dbReference type="SUPFAM" id="SSF53927">
    <property type="entry name" value="Cytidine deaminase-like"/>
    <property type="match status" value="1"/>
</dbReference>
<comment type="pathway">
    <text evidence="2 13">Cofactor biosynthesis; riboflavin biosynthesis; 5-amino-6-(D-ribitylamino)uracil from GTP: step 2/4.</text>
</comment>
<keyword evidence="10 13" id="KW-0521">NADP</keyword>
<feature type="active site" description="Proton donor" evidence="14">
    <location>
        <position position="52"/>
    </location>
</feature>
<dbReference type="Proteomes" id="UP000006054">
    <property type="component" value="Chromosome"/>
</dbReference>
<comment type="catalytic activity">
    <reaction evidence="13">
        <text>5-amino-6-(5-phospho-D-ribitylamino)uracil + NADP(+) = 5-amino-6-(5-phospho-D-ribosylamino)uracil + NADPH + H(+)</text>
        <dbReference type="Rhea" id="RHEA:17845"/>
        <dbReference type="ChEBI" id="CHEBI:15378"/>
        <dbReference type="ChEBI" id="CHEBI:57783"/>
        <dbReference type="ChEBI" id="CHEBI:58349"/>
        <dbReference type="ChEBI" id="CHEBI:58421"/>
        <dbReference type="ChEBI" id="CHEBI:58453"/>
        <dbReference type="EC" id="1.1.1.193"/>
    </reaction>
</comment>
<evidence type="ECO:0000256" key="1">
    <source>
        <dbReference type="ARBA" id="ARBA00002151"/>
    </source>
</evidence>
<dbReference type="eggNOG" id="COG0117">
    <property type="taxonomic scope" value="Bacteria"/>
</dbReference>
<evidence type="ECO:0000313" key="18">
    <source>
        <dbReference type="EMBL" id="AFM04461.1"/>
    </source>
</evidence>
<dbReference type="InterPro" id="IPR016192">
    <property type="entry name" value="APOBEC/CMP_deaminase_Zn-bd"/>
</dbReference>
<dbReference type="CDD" id="cd01284">
    <property type="entry name" value="Riboflavin_deaminase-reductase"/>
    <property type="match status" value="1"/>
</dbReference>
<dbReference type="AlphaFoldDB" id="I4AKH6"/>
<keyword evidence="7 13" id="KW-0479">Metal-binding</keyword>
<dbReference type="InterPro" id="IPR024072">
    <property type="entry name" value="DHFR-like_dom_sf"/>
</dbReference>
<sequence length="360" mass="40770">MNEELYMQRALQLAEKGKGSVSPNPLVGCVIVAENRIIGEGYHKKYGEAHAEVNALNSISEEDKNLLQEATVYVTLEPCSHFGKTPPCADALIKAHVKKVVIATLDPNPLVAQNDAGRGIQKLKDAGIEVFVGMCEQEAKYQNRRFMTAFIKKRPYIILKWAQTADGFIARKDGSSKWISNGVSRKLVHKWRSEEDGIVVGKNTVLQDNPKLNVREWTGKNPTRIILAGNGFDELNSSFSVFDDSQATLFYAYSDNDINDNSKKTTFVNKFLQTELIELNQINFWQELFKDLHSKNIHSVFIEGGSKILHSLIENEFYDEIRRFTAPNVFFNEGFEAPKISISPMKTEFIEDNKLEIFIK</sequence>
<dbReference type="Pfam" id="PF01872">
    <property type="entry name" value="RibD_C"/>
    <property type="match status" value="1"/>
</dbReference>
<evidence type="ECO:0000259" key="17">
    <source>
        <dbReference type="PROSITE" id="PS51747"/>
    </source>
</evidence>
<dbReference type="PROSITE" id="PS51747">
    <property type="entry name" value="CYT_DCMP_DEAMINASES_2"/>
    <property type="match status" value="1"/>
</dbReference>
<protein>
    <recommendedName>
        <fullName evidence="13">Riboflavin biosynthesis protein RibD</fullName>
    </recommendedName>
    <domain>
        <recommendedName>
            <fullName evidence="13">Diaminohydroxyphosphoribosylaminopyrimidine deaminase</fullName>
            <shortName evidence="13">DRAP deaminase</shortName>
            <ecNumber evidence="13">3.5.4.26</ecNumber>
        </recommendedName>
        <alternativeName>
            <fullName evidence="13">Riboflavin-specific deaminase</fullName>
        </alternativeName>
    </domain>
    <domain>
        <recommendedName>
            <fullName evidence="13">5-amino-6-(5-phosphoribosylamino)uracil reductase</fullName>
            <ecNumber evidence="13">1.1.1.193</ecNumber>
        </recommendedName>
        <alternativeName>
            <fullName evidence="13">HTP reductase</fullName>
        </alternativeName>
    </domain>
</protein>
<comment type="pathway">
    <text evidence="3 13">Cofactor biosynthesis; riboflavin biosynthesis; 5-amino-6-(D-ribitylamino)uracil from GTP: step 3/4.</text>
</comment>
<evidence type="ECO:0000256" key="3">
    <source>
        <dbReference type="ARBA" id="ARBA00004910"/>
    </source>
</evidence>
<dbReference type="InterPro" id="IPR016193">
    <property type="entry name" value="Cytidine_deaminase-like"/>
</dbReference>
<dbReference type="EC" id="1.1.1.193" evidence="13"/>
<evidence type="ECO:0000256" key="12">
    <source>
        <dbReference type="ARBA" id="ARBA00023268"/>
    </source>
</evidence>
<dbReference type="PIRSF" id="PIRSF006769">
    <property type="entry name" value="RibD"/>
    <property type="match status" value="1"/>
</dbReference>
<dbReference type="KEGG" id="fli:Fleli_2078"/>
<dbReference type="GO" id="GO:0008270">
    <property type="term" value="F:zinc ion binding"/>
    <property type="evidence" value="ECO:0007669"/>
    <property type="project" value="InterPro"/>
</dbReference>
<dbReference type="HOGENOM" id="CLU_036590_1_2_10"/>
<dbReference type="GO" id="GO:0009231">
    <property type="term" value="P:riboflavin biosynthetic process"/>
    <property type="evidence" value="ECO:0007669"/>
    <property type="project" value="UniProtKB-UniPathway"/>
</dbReference>
<feature type="binding site" evidence="15">
    <location>
        <position position="204"/>
    </location>
    <ligand>
        <name>NADP(+)</name>
        <dbReference type="ChEBI" id="CHEBI:58349"/>
    </ligand>
</feature>
<evidence type="ECO:0000256" key="5">
    <source>
        <dbReference type="ARBA" id="ARBA00007417"/>
    </source>
</evidence>
<feature type="binding site" evidence="16">
    <location>
        <position position="79"/>
    </location>
    <ligand>
        <name>Zn(2+)</name>
        <dbReference type="ChEBI" id="CHEBI:29105"/>
        <note>catalytic</note>
    </ligand>
</feature>
<dbReference type="OrthoDB" id="9800865at2"/>
<dbReference type="PANTHER" id="PTHR38011:SF7">
    <property type="entry name" value="2,5-DIAMINO-6-RIBOSYLAMINO-4(3H)-PYRIMIDINONE 5'-PHOSPHATE REDUCTASE"/>
    <property type="match status" value="1"/>
</dbReference>